<evidence type="ECO:0000313" key="2">
    <source>
        <dbReference type="EMBL" id="KAK6943231.1"/>
    </source>
</evidence>
<accession>A0AAN8ZMG9</accession>
<evidence type="ECO:0000313" key="3">
    <source>
        <dbReference type="Proteomes" id="UP001370490"/>
    </source>
</evidence>
<dbReference type="AlphaFoldDB" id="A0AAN8ZMG9"/>
<name>A0AAN8ZMG9_9MAGN</name>
<proteinExistence type="predicted"/>
<comment type="caution">
    <text evidence="2">The sequence shown here is derived from an EMBL/GenBank/DDBJ whole genome shotgun (WGS) entry which is preliminary data.</text>
</comment>
<keyword evidence="3" id="KW-1185">Reference proteome</keyword>
<reference evidence="2 3" key="1">
    <citation type="submission" date="2023-12" db="EMBL/GenBank/DDBJ databases">
        <title>A high-quality genome assembly for Dillenia turbinata (Dilleniales).</title>
        <authorList>
            <person name="Chanderbali A."/>
        </authorList>
    </citation>
    <scope>NUCLEOTIDE SEQUENCE [LARGE SCALE GENOMIC DNA]</scope>
    <source>
        <strain evidence="2">LSX21</strain>
        <tissue evidence="2">Leaf</tissue>
    </source>
</reference>
<sequence length="86" mass="9422">MTALVPMNRSQGVSKRKRADASPGAQSSLGSNEHAILDIVKGKGDMGIWIKDMRDKIHVVEEMEDNMFRHHVLDAGGTVAVIYSTD</sequence>
<dbReference type="EMBL" id="JBAMMX010000004">
    <property type="protein sequence ID" value="KAK6943231.1"/>
    <property type="molecule type" value="Genomic_DNA"/>
</dbReference>
<organism evidence="2 3">
    <name type="scientific">Dillenia turbinata</name>
    <dbReference type="NCBI Taxonomy" id="194707"/>
    <lineage>
        <taxon>Eukaryota</taxon>
        <taxon>Viridiplantae</taxon>
        <taxon>Streptophyta</taxon>
        <taxon>Embryophyta</taxon>
        <taxon>Tracheophyta</taxon>
        <taxon>Spermatophyta</taxon>
        <taxon>Magnoliopsida</taxon>
        <taxon>eudicotyledons</taxon>
        <taxon>Gunneridae</taxon>
        <taxon>Pentapetalae</taxon>
        <taxon>Dilleniales</taxon>
        <taxon>Dilleniaceae</taxon>
        <taxon>Dillenia</taxon>
    </lineage>
</organism>
<protein>
    <submittedName>
        <fullName evidence="2">Uncharacterized protein</fullName>
    </submittedName>
</protein>
<feature type="region of interest" description="Disordered" evidence="1">
    <location>
        <begin position="1"/>
        <end position="29"/>
    </location>
</feature>
<dbReference type="Gene3D" id="1.10.10.10">
    <property type="entry name" value="Winged helix-like DNA-binding domain superfamily/Winged helix DNA-binding domain"/>
    <property type="match status" value="1"/>
</dbReference>
<gene>
    <name evidence="2" type="ORF">RJ641_028608</name>
</gene>
<dbReference type="Proteomes" id="UP001370490">
    <property type="component" value="Unassembled WGS sequence"/>
</dbReference>
<evidence type="ECO:0000256" key="1">
    <source>
        <dbReference type="SAM" id="MobiDB-lite"/>
    </source>
</evidence>
<dbReference type="InterPro" id="IPR036388">
    <property type="entry name" value="WH-like_DNA-bd_sf"/>
</dbReference>